<comment type="caution">
    <text evidence="2">The sequence shown here is derived from an EMBL/GenBank/DDBJ whole genome shotgun (WGS) entry which is preliminary data.</text>
</comment>
<dbReference type="InterPro" id="IPR025293">
    <property type="entry name" value="YfiR/HmsC-like"/>
</dbReference>
<sequence>MKIIHLPWALFGLTFLLFSQLLLAEDSDSNVEYKIKAGYLYNFTKFVTWPEDNSQTFNLCILGTDPFGSLIDPIEKRSAFGRPIKLFRFEDLNAFRQSALSGHEAPSNNQQCHILFIDASLDNNFSIKNVFAGRDGDRTLTVGQNEGFARRGGMIGFVQRQGKIKLQINMNALKYSHLTISAKLLEVAELVEGQGND</sequence>
<dbReference type="Proteomes" id="UP000494216">
    <property type="component" value="Unassembled WGS sequence"/>
</dbReference>
<dbReference type="RefSeq" id="WP_174625295.1">
    <property type="nucleotide sequence ID" value="NZ_CADCXN010000048.1"/>
</dbReference>
<keyword evidence="1" id="KW-0732">Signal</keyword>
<dbReference type="AlphaFoldDB" id="A0A8S0W9Z0"/>
<accession>A0A8S0W9Z0</accession>
<organism evidence="2 3">
    <name type="scientific">Candidatus Methylobacter favarea</name>
    <dbReference type="NCBI Taxonomy" id="2707345"/>
    <lineage>
        <taxon>Bacteria</taxon>
        <taxon>Pseudomonadati</taxon>
        <taxon>Pseudomonadota</taxon>
        <taxon>Gammaproteobacteria</taxon>
        <taxon>Methylococcales</taxon>
        <taxon>Methylococcaceae</taxon>
        <taxon>Methylobacter</taxon>
    </lineage>
</organism>
<dbReference type="EMBL" id="CADCXN010000048">
    <property type="protein sequence ID" value="CAA9890346.1"/>
    <property type="molecule type" value="Genomic_DNA"/>
</dbReference>
<keyword evidence="3" id="KW-1185">Reference proteome</keyword>
<feature type="chain" id="PRO_5035936515" description="YfiR family protein" evidence="1">
    <location>
        <begin position="25"/>
        <end position="197"/>
    </location>
</feature>
<feature type="signal peptide" evidence="1">
    <location>
        <begin position="1"/>
        <end position="24"/>
    </location>
</feature>
<protein>
    <recommendedName>
        <fullName evidence="4">YfiR family protein</fullName>
    </recommendedName>
</protein>
<evidence type="ECO:0008006" key="4">
    <source>
        <dbReference type="Google" id="ProtNLM"/>
    </source>
</evidence>
<proteinExistence type="predicted"/>
<gene>
    <name evidence="2" type="ORF">METHB2_200032</name>
</gene>
<dbReference type="Pfam" id="PF13689">
    <property type="entry name" value="DUF4154"/>
    <property type="match status" value="1"/>
</dbReference>
<evidence type="ECO:0000313" key="2">
    <source>
        <dbReference type="EMBL" id="CAA9890346.1"/>
    </source>
</evidence>
<reference evidence="2 3" key="1">
    <citation type="submission" date="2020-02" db="EMBL/GenBank/DDBJ databases">
        <authorList>
            <person name="Hogendoorn C."/>
        </authorList>
    </citation>
    <scope>NUCLEOTIDE SEQUENCE [LARGE SCALE GENOMIC DNA]</scope>
    <source>
        <strain evidence="2">METHB21</strain>
    </source>
</reference>
<name>A0A8S0W9Z0_9GAMM</name>
<evidence type="ECO:0000256" key="1">
    <source>
        <dbReference type="SAM" id="SignalP"/>
    </source>
</evidence>
<evidence type="ECO:0000313" key="3">
    <source>
        <dbReference type="Proteomes" id="UP000494216"/>
    </source>
</evidence>